<evidence type="ECO:0000256" key="4">
    <source>
        <dbReference type="ARBA" id="ARBA00022618"/>
    </source>
</evidence>
<comment type="caution">
    <text evidence="19">The sequence shown here is derived from an EMBL/GenBank/DDBJ whole genome shotgun (WGS) entry which is preliminary data.</text>
</comment>
<dbReference type="InterPro" id="IPR002543">
    <property type="entry name" value="FtsK_dom"/>
</dbReference>
<dbReference type="InterPro" id="IPR036388">
    <property type="entry name" value="WH-like_DNA-bd_sf"/>
</dbReference>
<dbReference type="Gene3D" id="3.40.50.300">
    <property type="entry name" value="P-loop containing nucleotide triphosphate hydrolases"/>
    <property type="match status" value="1"/>
</dbReference>
<organism evidence="19 20">
    <name type="scientific">Candidatus Chloroploca asiatica</name>
    <dbReference type="NCBI Taxonomy" id="1506545"/>
    <lineage>
        <taxon>Bacteria</taxon>
        <taxon>Bacillati</taxon>
        <taxon>Chloroflexota</taxon>
        <taxon>Chloroflexia</taxon>
        <taxon>Chloroflexales</taxon>
        <taxon>Chloroflexineae</taxon>
        <taxon>Oscillochloridaceae</taxon>
        <taxon>Candidatus Chloroploca</taxon>
    </lineage>
</organism>
<evidence type="ECO:0000256" key="13">
    <source>
        <dbReference type="ARBA" id="ARBA00024986"/>
    </source>
</evidence>
<dbReference type="GO" id="GO:0005524">
    <property type="term" value="F:ATP binding"/>
    <property type="evidence" value="ECO:0007669"/>
    <property type="project" value="UniProtKB-UniRule"/>
</dbReference>
<evidence type="ECO:0000256" key="5">
    <source>
        <dbReference type="ARBA" id="ARBA00022692"/>
    </source>
</evidence>
<comment type="similarity">
    <text evidence="2">Belongs to the FtsK/SpoIIIE/SftA family.</text>
</comment>
<dbReference type="EMBL" id="LYXE01000157">
    <property type="protein sequence ID" value="PDV97240.1"/>
    <property type="molecule type" value="Genomic_DNA"/>
</dbReference>
<dbReference type="SMART" id="SM00382">
    <property type="entry name" value="AAA"/>
    <property type="match status" value="1"/>
</dbReference>
<feature type="compositionally biased region" description="Basic and acidic residues" evidence="16">
    <location>
        <begin position="809"/>
        <end position="825"/>
    </location>
</feature>
<dbReference type="SMART" id="SM00843">
    <property type="entry name" value="Ftsk_gamma"/>
    <property type="match status" value="1"/>
</dbReference>
<feature type="transmembrane region" description="Helical" evidence="17">
    <location>
        <begin position="160"/>
        <end position="182"/>
    </location>
</feature>
<dbReference type="PANTHER" id="PTHR22683:SF41">
    <property type="entry name" value="DNA TRANSLOCASE FTSK"/>
    <property type="match status" value="1"/>
</dbReference>
<evidence type="ECO:0000256" key="17">
    <source>
        <dbReference type="SAM" id="Phobius"/>
    </source>
</evidence>
<accession>A0A2H3L4S0</accession>
<dbReference type="InterPro" id="IPR027417">
    <property type="entry name" value="P-loop_NTPase"/>
</dbReference>
<keyword evidence="10" id="KW-0238">DNA-binding</keyword>
<feature type="transmembrane region" description="Helical" evidence="17">
    <location>
        <begin position="112"/>
        <end position="132"/>
    </location>
</feature>
<keyword evidence="6 15" id="KW-0547">Nucleotide-binding</keyword>
<evidence type="ECO:0000313" key="19">
    <source>
        <dbReference type="EMBL" id="PDV97240.1"/>
    </source>
</evidence>
<feature type="transmembrane region" description="Helical" evidence="17">
    <location>
        <begin position="44"/>
        <end position="66"/>
    </location>
</feature>
<keyword evidence="7" id="KW-0159">Chromosome partition</keyword>
<dbReference type="GO" id="GO:0003677">
    <property type="term" value="F:DNA binding"/>
    <property type="evidence" value="ECO:0007669"/>
    <property type="project" value="UniProtKB-KW"/>
</dbReference>
<gene>
    <name evidence="19" type="ORF">A9Q02_04865</name>
</gene>
<sequence>MAAQGNKKPSTGRKPATRTSKAPRKNTRAMPPPILMRPEHQRDLFALGLLTLALVTVIFFTTGIAGRAGALYVEVMRQAFGGGAVVVPIILGLLGIAILIQEQFRDSRLTTTHLIGTLLIIASILNLLEFPVHDVAFEARLKNEGGGWAGFWLVQGFDSIIGRPAAVLVTVVIGLIGVLLTFDLTLRELLGGTAARTVAFWQLLWSAPRRSPVSRRPEPTARADTDLPFTPPPQGADDSIVPTPIAARPTRASLFQRPGTLAKSEPAITVVPPPAPPAPPAPGVPPVLAKPPVELPPATPHEIVQEALDGFEPASVHRAWPLPSLDLLDPVTIVSQVGDDVIRHRSRLIEDTLASFKVEAQVVHVNPGPAVTQFEVQPAVGVKVSKITSLEKDLALALAASSIRIEAPIPGKSAVGIEIPNSSIAMVSLREVMDGEEFEQSRGRLKLPLGKDVSGTPVIADMTRMPHLLVAGATGSGKSVAINTFLCGLLLRHTPDELKLILVDPKMVEMIVYNHIPHLLSPVVTELERVVPTLKWATREMERRYKIFARHGVRNLDSYKQLARKRADLEPMPYILIIIDELADLMMMAPDEIETYICRLAQMARATGIHLIIATQRPSVDVITGLIKANFPSRIAFAVTSQVDSRVILDVPGADQLLGRGDMLYMAADAAKLVRIQGTYVSDREVEKIVDFWRKALPPDEASADPTQKPGGSLGVNGPPFSGTLPGPRPAATGAQAAGTSDETFKPPAEFLSVDEQDALLTQAIDLVQQHQRASASLLQRRLRIGYSKASQLIDLLEQQGIVGPAEGGRSREVLRSSSPEREQR</sequence>
<dbReference type="InterPro" id="IPR036390">
    <property type="entry name" value="WH_DNA-bd_sf"/>
</dbReference>
<dbReference type="InterPro" id="IPR041027">
    <property type="entry name" value="FtsK_alpha"/>
</dbReference>
<comment type="subunit">
    <text evidence="14">Homohexamer. Forms a ring that surrounds DNA.</text>
</comment>
<feature type="binding site" evidence="15">
    <location>
        <begin position="472"/>
        <end position="479"/>
    </location>
    <ligand>
        <name>ATP</name>
        <dbReference type="ChEBI" id="CHEBI:30616"/>
    </ligand>
</feature>
<dbReference type="Pfam" id="PF13491">
    <property type="entry name" value="FtsK_4TM"/>
    <property type="match status" value="1"/>
</dbReference>
<dbReference type="Pfam" id="PF17854">
    <property type="entry name" value="FtsK_alpha"/>
    <property type="match status" value="1"/>
</dbReference>
<dbReference type="GO" id="GO:0005886">
    <property type="term" value="C:plasma membrane"/>
    <property type="evidence" value="ECO:0007669"/>
    <property type="project" value="UniProtKB-SubCell"/>
</dbReference>
<feature type="region of interest" description="Disordered" evidence="16">
    <location>
        <begin position="699"/>
        <end position="746"/>
    </location>
</feature>
<dbReference type="InterPro" id="IPR018541">
    <property type="entry name" value="Ftsk_gamma"/>
</dbReference>
<dbReference type="Proteomes" id="UP000220922">
    <property type="component" value="Unassembled WGS sequence"/>
</dbReference>
<reference evidence="19 20" key="1">
    <citation type="submission" date="2016-05" db="EMBL/GenBank/DDBJ databases">
        <authorList>
            <person name="Lavstsen T."/>
            <person name="Jespersen J.S."/>
        </authorList>
    </citation>
    <scope>NUCLEOTIDE SEQUENCE [LARGE SCALE GENOMIC DNA]</scope>
    <source>
        <strain evidence="19 20">B7-9</strain>
    </source>
</reference>
<evidence type="ECO:0000256" key="2">
    <source>
        <dbReference type="ARBA" id="ARBA00006474"/>
    </source>
</evidence>
<dbReference type="GO" id="GO:0007059">
    <property type="term" value="P:chromosome segregation"/>
    <property type="evidence" value="ECO:0007669"/>
    <property type="project" value="UniProtKB-KW"/>
</dbReference>
<dbReference type="InterPro" id="IPR003593">
    <property type="entry name" value="AAA+_ATPase"/>
</dbReference>
<dbReference type="SUPFAM" id="SSF46785">
    <property type="entry name" value="Winged helix' DNA-binding domain"/>
    <property type="match status" value="1"/>
</dbReference>
<evidence type="ECO:0000256" key="10">
    <source>
        <dbReference type="ARBA" id="ARBA00023125"/>
    </source>
</evidence>
<evidence type="ECO:0000256" key="14">
    <source>
        <dbReference type="ARBA" id="ARBA00025923"/>
    </source>
</evidence>
<evidence type="ECO:0000259" key="18">
    <source>
        <dbReference type="PROSITE" id="PS50901"/>
    </source>
</evidence>
<evidence type="ECO:0000256" key="12">
    <source>
        <dbReference type="ARBA" id="ARBA00023306"/>
    </source>
</evidence>
<dbReference type="PROSITE" id="PS50901">
    <property type="entry name" value="FTSK"/>
    <property type="match status" value="1"/>
</dbReference>
<feature type="compositionally biased region" description="Basic and acidic residues" evidence="16">
    <location>
        <begin position="215"/>
        <end position="225"/>
    </location>
</feature>
<keyword evidence="4 19" id="KW-0132">Cell division</keyword>
<evidence type="ECO:0000256" key="6">
    <source>
        <dbReference type="ARBA" id="ARBA00022741"/>
    </source>
</evidence>
<evidence type="ECO:0000256" key="1">
    <source>
        <dbReference type="ARBA" id="ARBA00004651"/>
    </source>
</evidence>
<evidence type="ECO:0000256" key="16">
    <source>
        <dbReference type="SAM" id="MobiDB-lite"/>
    </source>
</evidence>
<keyword evidence="3" id="KW-1003">Cell membrane</keyword>
<feature type="region of interest" description="Disordered" evidence="16">
    <location>
        <begin position="1"/>
        <end position="33"/>
    </location>
</feature>
<evidence type="ECO:0000313" key="20">
    <source>
        <dbReference type="Proteomes" id="UP000220922"/>
    </source>
</evidence>
<evidence type="ECO:0000256" key="11">
    <source>
        <dbReference type="ARBA" id="ARBA00023136"/>
    </source>
</evidence>
<dbReference type="GO" id="GO:0051301">
    <property type="term" value="P:cell division"/>
    <property type="evidence" value="ECO:0007669"/>
    <property type="project" value="UniProtKB-KW"/>
</dbReference>
<evidence type="ECO:0000256" key="8">
    <source>
        <dbReference type="ARBA" id="ARBA00022840"/>
    </source>
</evidence>
<keyword evidence="12" id="KW-0131">Cell cycle</keyword>
<feature type="region of interest" description="Disordered" evidence="16">
    <location>
        <begin position="210"/>
        <end position="240"/>
    </location>
</feature>
<evidence type="ECO:0000256" key="7">
    <source>
        <dbReference type="ARBA" id="ARBA00022829"/>
    </source>
</evidence>
<keyword evidence="9 17" id="KW-1133">Transmembrane helix</keyword>
<dbReference type="PANTHER" id="PTHR22683">
    <property type="entry name" value="SPORULATION PROTEIN RELATED"/>
    <property type="match status" value="1"/>
</dbReference>
<keyword evidence="5 17" id="KW-0812">Transmembrane</keyword>
<evidence type="ECO:0000256" key="15">
    <source>
        <dbReference type="PROSITE-ProRule" id="PRU00289"/>
    </source>
</evidence>
<comment type="subcellular location">
    <subcellularLocation>
        <location evidence="1">Cell membrane</location>
        <topology evidence="1">Multi-pass membrane protein</topology>
    </subcellularLocation>
</comment>
<keyword evidence="11 17" id="KW-0472">Membrane</keyword>
<dbReference type="InterPro" id="IPR050206">
    <property type="entry name" value="FtsK/SpoIIIE/SftA"/>
</dbReference>
<proteinExistence type="inferred from homology"/>
<evidence type="ECO:0000256" key="3">
    <source>
        <dbReference type="ARBA" id="ARBA00022475"/>
    </source>
</evidence>
<dbReference type="Pfam" id="PF09397">
    <property type="entry name" value="FtsK_gamma"/>
    <property type="match status" value="1"/>
</dbReference>
<feature type="region of interest" description="Disordered" evidence="16">
    <location>
        <begin position="801"/>
        <end position="825"/>
    </location>
</feature>
<feature type="domain" description="FtsK" evidence="18">
    <location>
        <begin position="455"/>
        <end position="646"/>
    </location>
</feature>
<dbReference type="SUPFAM" id="SSF52540">
    <property type="entry name" value="P-loop containing nucleoside triphosphate hydrolases"/>
    <property type="match status" value="1"/>
</dbReference>
<dbReference type="Pfam" id="PF01580">
    <property type="entry name" value="FtsK_SpoIIIE"/>
    <property type="match status" value="1"/>
</dbReference>
<evidence type="ECO:0000256" key="9">
    <source>
        <dbReference type="ARBA" id="ARBA00022989"/>
    </source>
</evidence>
<dbReference type="Gene3D" id="1.10.10.10">
    <property type="entry name" value="Winged helix-like DNA-binding domain superfamily/Winged helix DNA-binding domain"/>
    <property type="match status" value="1"/>
</dbReference>
<name>A0A2H3L4S0_9CHLR</name>
<keyword evidence="20" id="KW-1185">Reference proteome</keyword>
<feature type="transmembrane region" description="Helical" evidence="17">
    <location>
        <begin position="78"/>
        <end position="100"/>
    </location>
</feature>
<comment type="function">
    <text evidence="13">Essential cell division protein that coordinates cell division and chromosome segregation. The N-terminus is involved in assembly of the cell-division machinery. The C-terminus functions as a DNA motor that moves dsDNA in an ATP-dependent manner towards the dif recombination site, which is located within the replication terminus region. Required for activation of the Xer recombinase, allowing activation of chromosome unlinking by recombination.</text>
</comment>
<dbReference type="Gene3D" id="3.30.980.40">
    <property type="match status" value="1"/>
</dbReference>
<dbReference type="OrthoDB" id="9807790at2"/>
<keyword evidence="8 15" id="KW-0067">ATP-binding</keyword>
<dbReference type="AlphaFoldDB" id="A0A2H3L4S0"/>
<dbReference type="InterPro" id="IPR025199">
    <property type="entry name" value="FtsK_4TM"/>
</dbReference>
<protein>
    <submittedName>
        <fullName evidence="19">Cell division protein FtsK</fullName>
    </submittedName>
</protein>